<feature type="compositionally biased region" description="Basic and acidic residues" evidence="1">
    <location>
        <begin position="137"/>
        <end position="147"/>
    </location>
</feature>
<dbReference type="EMBL" id="JANBPU010000015">
    <property type="protein sequence ID" value="KAJ1920305.1"/>
    <property type="molecule type" value="Genomic_DNA"/>
</dbReference>
<dbReference type="Proteomes" id="UP001150538">
    <property type="component" value="Unassembled WGS sequence"/>
</dbReference>
<evidence type="ECO:0000313" key="2">
    <source>
        <dbReference type="EMBL" id="KAJ1920305.1"/>
    </source>
</evidence>
<dbReference type="Pfam" id="PF12024">
    <property type="entry name" value="DUF3512"/>
    <property type="match status" value="1"/>
</dbReference>
<dbReference type="InterPro" id="IPR021900">
    <property type="entry name" value="DUF3512"/>
</dbReference>
<dbReference type="OrthoDB" id="5550319at2759"/>
<sequence length="323" mass="36309">MENVADDIQPYSNQEYVALFRKTTDTLLFSNPALISKSQKLPKLPSELQYITVHASLPSSGKKTLKDVTAYTAQIQPTMHNVEKPMKEPKGLDYGPYSSFAPQYDSRTSTLPSRYHEWIYATTKETEKDASAPTTKKSAEEESDKLDLSNDAVEKLLEQANYMLLNNNKEIKIDSNEMPSDLSSQLDEILGNSADDSVEKEQGSHAEVNKLLKRNTEILMLLNNLHHERVRSGKIDQIGLFEKQLAQELKTNFLALAKITPPKYLRPTQKAIRSAMRSIPFMEEVYSGTLPPQKCFGFSTNAAEKTGFNASHTSIPPHARKQV</sequence>
<protein>
    <submittedName>
        <fullName evidence="2">Uncharacterized protein</fullName>
    </submittedName>
</protein>
<keyword evidence="3" id="KW-1185">Reference proteome</keyword>
<evidence type="ECO:0000256" key="1">
    <source>
        <dbReference type="SAM" id="MobiDB-lite"/>
    </source>
</evidence>
<reference evidence="2" key="1">
    <citation type="submission" date="2022-07" db="EMBL/GenBank/DDBJ databases">
        <title>Phylogenomic reconstructions and comparative analyses of Kickxellomycotina fungi.</title>
        <authorList>
            <person name="Reynolds N.K."/>
            <person name="Stajich J.E."/>
            <person name="Barry K."/>
            <person name="Grigoriev I.V."/>
            <person name="Crous P."/>
            <person name="Smith M.E."/>
        </authorList>
    </citation>
    <scope>NUCLEOTIDE SEQUENCE</scope>
    <source>
        <strain evidence="2">NBRC 100468</strain>
    </source>
</reference>
<comment type="caution">
    <text evidence="2">The sequence shown here is derived from an EMBL/GenBank/DDBJ whole genome shotgun (WGS) entry which is preliminary data.</text>
</comment>
<feature type="region of interest" description="Disordered" evidence="1">
    <location>
        <begin position="126"/>
        <end position="147"/>
    </location>
</feature>
<organism evidence="2 3">
    <name type="scientific">Mycoemilia scoparia</name>
    <dbReference type="NCBI Taxonomy" id="417184"/>
    <lineage>
        <taxon>Eukaryota</taxon>
        <taxon>Fungi</taxon>
        <taxon>Fungi incertae sedis</taxon>
        <taxon>Zoopagomycota</taxon>
        <taxon>Kickxellomycotina</taxon>
        <taxon>Kickxellomycetes</taxon>
        <taxon>Kickxellales</taxon>
        <taxon>Kickxellaceae</taxon>
        <taxon>Mycoemilia</taxon>
    </lineage>
</organism>
<gene>
    <name evidence="2" type="ORF">H4219_001418</name>
</gene>
<proteinExistence type="predicted"/>
<dbReference type="AlphaFoldDB" id="A0A9W8A8A2"/>
<accession>A0A9W8A8A2</accession>
<evidence type="ECO:0000313" key="3">
    <source>
        <dbReference type="Proteomes" id="UP001150538"/>
    </source>
</evidence>
<name>A0A9W8A8A2_9FUNG</name>